<evidence type="ECO:0000313" key="4">
    <source>
        <dbReference type="Proteomes" id="UP001629113"/>
    </source>
</evidence>
<evidence type="ECO:0000313" key="3">
    <source>
        <dbReference type="EMBL" id="KAL3424720.1"/>
    </source>
</evidence>
<dbReference type="PANTHER" id="PTHR33741">
    <property type="entry name" value="TRANSMEMBRANE PROTEIN DDB_G0269096-RELATED"/>
    <property type="match status" value="1"/>
</dbReference>
<sequence length="336" mass="36997">MSSSATQSCFRAVSRSSCYTVYKQYTGVVEVPESPRLQKSFLFSLLIPVMSTVAWDFDVDHHLNRFVPRPRLYLLPKPVSWILGYRSAPRPPVGRLLVCFWSFIGAFAALSTIERVFRTAPIRAHEPPIIIASFGAAVILEFNAIDGPLAQPRNAFFGQLFSSVIGVGITKLFAMSSDFDDLRWLAGSLSVGLASAVMAAANVVYPPAGATALLCATNPIVTKMGWFLVPLVLLGNVLMLAIACVINNIQRTFPAYWWTATNLSAPRDEDIEKTSDIDDTKEKDDDEIIVTRGHINTPNWLALSAEEKEILHGIQIKLQHGLTTSNTSDTDQTHVD</sequence>
<reference evidence="3 4" key="1">
    <citation type="submission" date="2024-06" db="EMBL/GenBank/DDBJ databases">
        <title>Complete genome of Phlyctema vagabunda strain 19-DSS-EL-015.</title>
        <authorList>
            <person name="Fiorenzani C."/>
        </authorList>
    </citation>
    <scope>NUCLEOTIDE SEQUENCE [LARGE SCALE GENOMIC DNA]</scope>
    <source>
        <strain evidence="3 4">19-DSS-EL-015</strain>
    </source>
</reference>
<feature type="transmembrane region" description="Helical" evidence="1">
    <location>
        <begin position="156"/>
        <end position="174"/>
    </location>
</feature>
<feature type="transmembrane region" description="Helical" evidence="1">
    <location>
        <begin position="225"/>
        <end position="246"/>
    </location>
</feature>
<dbReference type="Pfam" id="PF04982">
    <property type="entry name" value="TM_HPP"/>
    <property type="match status" value="1"/>
</dbReference>
<dbReference type="PANTHER" id="PTHR33741:SF5">
    <property type="entry name" value="TRANSMEMBRANE PROTEIN DDB_G0269096-RELATED"/>
    <property type="match status" value="1"/>
</dbReference>
<protein>
    <submittedName>
        <fullName evidence="3">HPP family protein</fullName>
    </submittedName>
</protein>
<keyword evidence="4" id="KW-1185">Reference proteome</keyword>
<dbReference type="Proteomes" id="UP001629113">
    <property type="component" value="Unassembled WGS sequence"/>
</dbReference>
<organism evidence="3 4">
    <name type="scientific">Phlyctema vagabunda</name>
    <dbReference type="NCBI Taxonomy" id="108571"/>
    <lineage>
        <taxon>Eukaryota</taxon>
        <taxon>Fungi</taxon>
        <taxon>Dikarya</taxon>
        <taxon>Ascomycota</taxon>
        <taxon>Pezizomycotina</taxon>
        <taxon>Leotiomycetes</taxon>
        <taxon>Helotiales</taxon>
        <taxon>Dermateaceae</taxon>
        <taxon>Phlyctema</taxon>
    </lineage>
</organism>
<feature type="transmembrane region" description="Helical" evidence="1">
    <location>
        <begin position="93"/>
        <end position="117"/>
    </location>
</feature>
<dbReference type="InterPro" id="IPR007065">
    <property type="entry name" value="HPP"/>
</dbReference>
<dbReference type="EMBL" id="JBFCZG010000003">
    <property type="protein sequence ID" value="KAL3424720.1"/>
    <property type="molecule type" value="Genomic_DNA"/>
</dbReference>
<feature type="transmembrane region" description="Helical" evidence="1">
    <location>
        <begin position="129"/>
        <end position="150"/>
    </location>
</feature>
<feature type="domain" description="HPP transmembrane region" evidence="2">
    <location>
        <begin position="93"/>
        <end position="252"/>
    </location>
</feature>
<keyword evidence="1" id="KW-0812">Transmembrane</keyword>
<keyword evidence="1" id="KW-1133">Transmembrane helix</keyword>
<gene>
    <name evidence="3" type="ORF">PVAG01_04001</name>
</gene>
<dbReference type="InterPro" id="IPR058581">
    <property type="entry name" value="TM_HPP"/>
</dbReference>
<keyword evidence="1" id="KW-0472">Membrane</keyword>
<evidence type="ECO:0000259" key="2">
    <source>
        <dbReference type="Pfam" id="PF04982"/>
    </source>
</evidence>
<accession>A0ABR4PN19</accession>
<name>A0ABR4PN19_9HELO</name>
<feature type="transmembrane region" description="Helical" evidence="1">
    <location>
        <begin position="186"/>
        <end position="205"/>
    </location>
</feature>
<comment type="caution">
    <text evidence="3">The sequence shown here is derived from an EMBL/GenBank/DDBJ whole genome shotgun (WGS) entry which is preliminary data.</text>
</comment>
<proteinExistence type="predicted"/>
<evidence type="ECO:0000256" key="1">
    <source>
        <dbReference type="SAM" id="Phobius"/>
    </source>
</evidence>